<feature type="transmembrane region" description="Helical" evidence="1">
    <location>
        <begin position="20"/>
        <end position="41"/>
    </location>
</feature>
<protein>
    <submittedName>
        <fullName evidence="2">Uncharacterized protein</fullName>
    </submittedName>
</protein>
<accession>A0A8T4LDW1</accession>
<dbReference type="Proteomes" id="UP000675968">
    <property type="component" value="Unassembled WGS sequence"/>
</dbReference>
<dbReference type="AlphaFoldDB" id="A0A8T4LDW1"/>
<name>A0A8T4LDW1_9ARCH</name>
<keyword evidence="1" id="KW-0812">Transmembrane</keyword>
<reference evidence="2" key="2">
    <citation type="submission" date="2021-05" db="EMBL/GenBank/DDBJ databases">
        <title>Protein family content uncovers lineage relationships and bacterial pathway maintenance mechanisms in DPANN archaea.</title>
        <authorList>
            <person name="Castelle C.J."/>
            <person name="Meheust R."/>
            <person name="Jaffe A.L."/>
            <person name="Seitz K."/>
            <person name="Gong X."/>
            <person name="Baker B.J."/>
            <person name="Banfield J.F."/>
        </authorList>
    </citation>
    <scope>NUCLEOTIDE SEQUENCE</scope>
    <source>
        <strain evidence="2">RIFCSPLOWO2_01_FULL_AR10_48_17</strain>
    </source>
</reference>
<dbReference type="EMBL" id="JAGVWC010000006">
    <property type="protein sequence ID" value="MBS3061086.1"/>
    <property type="molecule type" value="Genomic_DNA"/>
</dbReference>
<gene>
    <name evidence="2" type="ORF">J4215_00725</name>
</gene>
<sequence length="217" mass="23713">MAVTKSASNSVSEKKMNWKFIAGFLVVLILMLVAAVAVLTYQPFRFVEETPSLMLGSNSGPIPNEISLFSSDTQYLVGVELRNGEGLANPYLANAANLFSVVLIGNQKNVTMLYFEHDSKGTLLGCRSNMGDVLRDVELTKDECLSFVNDFSGKKVLIKWPDPSREKNLAVFEKGSVSVQSKDFDSLNNLSFWVISRGFPNAQSVIDAVNGMAGSVQ</sequence>
<proteinExistence type="predicted"/>
<evidence type="ECO:0000313" key="2">
    <source>
        <dbReference type="EMBL" id="MBS3061086.1"/>
    </source>
</evidence>
<keyword evidence="1" id="KW-1133">Transmembrane helix</keyword>
<keyword evidence="1" id="KW-0472">Membrane</keyword>
<comment type="caution">
    <text evidence="2">The sequence shown here is derived from an EMBL/GenBank/DDBJ whole genome shotgun (WGS) entry which is preliminary data.</text>
</comment>
<reference evidence="2" key="1">
    <citation type="submission" date="2021-03" db="EMBL/GenBank/DDBJ databases">
        <authorList>
            <person name="Jaffe A."/>
        </authorList>
    </citation>
    <scope>NUCLEOTIDE SEQUENCE</scope>
    <source>
        <strain evidence="2">RIFCSPLOWO2_01_FULL_AR10_48_17</strain>
    </source>
</reference>
<evidence type="ECO:0000256" key="1">
    <source>
        <dbReference type="SAM" id="Phobius"/>
    </source>
</evidence>
<evidence type="ECO:0000313" key="3">
    <source>
        <dbReference type="Proteomes" id="UP000675968"/>
    </source>
</evidence>
<organism evidence="2 3">
    <name type="scientific">Candidatus Iainarchaeum sp</name>
    <dbReference type="NCBI Taxonomy" id="3101447"/>
    <lineage>
        <taxon>Archaea</taxon>
        <taxon>Candidatus Iainarchaeota</taxon>
        <taxon>Candidatus Iainarchaeia</taxon>
        <taxon>Candidatus Iainarchaeales</taxon>
        <taxon>Candidatus Iainarchaeaceae</taxon>
        <taxon>Candidatus Iainarchaeum</taxon>
    </lineage>
</organism>